<dbReference type="GeneID" id="19153483"/>
<accession>W6YGF7</accession>
<feature type="region of interest" description="Disordered" evidence="1">
    <location>
        <begin position="1"/>
        <end position="58"/>
    </location>
</feature>
<evidence type="ECO:0000256" key="1">
    <source>
        <dbReference type="SAM" id="MobiDB-lite"/>
    </source>
</evidence>
<feature type="region of interest" description="Disordered" evidence="1">
    <location>
        <begin position="89"/>
        <end position="124"/>
    </location>
</feature>
<organism evidence="2 3">
    <name type="scientific">Cochliobolus carbonum (strain 26-R-13)</name>
    <name type="common">Maize leaf spot fungus</name>
    <name type="synonym">Bipolaris zeicola</name>
    <dbReference type="NCBI Taxonomy" id="930089"/>
    <lineage>
        <taxon>Eukaryota</taxon>
        <taxon>Fungi</taxon>
        <taxon>Dikarya</taxon>
        <taxon>Ascomycota</taxon>
        <taxon>Pezizomycotina</taxon>
        <taxon>Dothideomycetes</taxon>
        <taxon>Pleosporomycetidae</taxon>
        <taxon>Pleosporales</taxon>
        <taxon>Pleosporineae</taxon>
        <taxon>Pleosporaceae</taxon>
        <taxon>Bipolaris</taxon>
    </lineage>
</organism>
<evidence type="ECO:0000313" key="3">
    <source>
        <dbReference type="Proteomes" id="UP000053841"/>
    </source>
</evidence>
<feature type="compositionally biased region" description="Basic residues" evidence="1">
    <location>
        <begin position="92"/>
        <end position="111"/>
    </location>
</feature>
<reference evidence="2 3" key="1">
    <citation type="journal article" date="2013" name="PLoS Genet.">
        <title>Comparative genome structure, secondary metabolite, and effector coding capacity across Cochliobolus pathogens.</title>
        <authorList>
            <person name="Condon B.J."/>
            <person name="Leng Y."/>
            <person name="Wu D."/>
            <person name="Bushley K.E."/>
            <person name="Ohm R.A."/>
            <person name="Otillar R."/>
            <person name="Martin J."/>
            <person name="Schackwitz W."/>
            <person name="Grimwood J."/>
            <person name="MohdZainudin N."/>
            <person name="Xue C."/>
            <person name="Wang R."/>
            <person name="Manning V.A."/>
            <person name="Dhillon B."/>
            <person name="Tu Z.J."/>
            <person name="Steffenson B.J."/>
            <person name="Salamov A."/>
            <person name="Sun H."/>
            <person name="Lowry S."/>
            <person name="LaButti K."/>
            <person name="Han J."/>
            <person name="Copeland A."/>
            <person name="Lindquist E."/>
            <person name="Barry K."/>
            <person name="Schmutz J."/>
            <person name="Baker S.E."/>
            <person name="Ciuffetti L.M."/>
            <person name="Grigoriev I.V."/>
            <person name="Zhong S."/>
            <person name="Turgeon B.G."/>
        </authorList>
    </citation>
    <scope>NUCLEOTIDE SEQUENCE [LARGE SCALE GENOMIC DNA]</scope>
    <source>
        <strain evidence="2 3">26-R-13</strain>
    </source>
</reference>
<dbReference type="RefSeq" id="XP_007711080.1">
    <property type="nucleotide sequence ID" value="XM_007712890.1"/>
</dbReference>
<gene>
    <name evidence="2" type="ORF">COCCADRAFT_92972</name>
</gene>
<dbReference type="EMBL" id="KI964588">
    <property type="protein sequence ID" value="EUC34604.1"/>
    <property type="molecule type" value="Genomic_DNA"/>
</dbReference>
<proteinExistence type="predicted"/>
<sequence>MAVAIAELRPSGPFPKAPPATGHTSRQPGSTLPAGHARELSSSASQGLSLSTHTPTRPTLVLLQLRPREPILLAPSTIHVPLALCYLPSPPRHLRPSHPRSSTHTHTHTHTHSQPCFCRPRPGP</sequence>
<dbReference type="AlphaFoldDB" id="W6YGF7"/>
<dbReference type="HOGENOM" id="CLU_2003513_0_0_1"/>
<name>W6YGF7_COCC2</name>
<keyword evidence="3" id="KW-1185">Reference proteome</keyword>
<evidence type="ECO:0000313" key="2">
    <source>
        <dbReference type="EMBL" id="EUC34604.1"/>
    </source>
</evidence>
<dbReference type="KEGG" id="bze:COCCADRAFT_92972"/>
<protein>
    <submittedName>
        <fullName evidence="2">Uncharacterized protein</fullName>
    </submittedName>
</protein>
<dbReference type="Proteomes" id="UP000053841">
    <property type="component" value="Unassembled WGS sequence"/>
</dbReference>
<feature type="compositionally biased region" description="Low complexity" evidence="1">
    <location>
        <begin position="40"/>
        <end position="51"/>
    </location>
</feature>